<reference evidence="1" key="1">
    <citation type="submission" date="2022-04" db="EMBL/GenBank/DDBJ databases">
        <title>Jade perch genome.</title>
        <authorList>
            <person name="Chao B."/>
        </authorList>
    </citation>
    <scope>NUCLEOTIDE SEQUENCE</scope>
    <source>
        <strain evidence="1">CB-2022</strain>
    </source>
</reference>
<organism evidence="1 2">
    <name type="scientific">Scortum barcoo</name>
    <name type="common">barcoo grunter</name>
    <dbReference type="NCBI Taxonomy" id="214431"/>
    <lineage>
        <taxon>Eukaryota</taxon>
        <taxon>Metazoa</taxon>
        <taxon>Chordata</taxon>
        <taxon>Craniata</taxon>
        <taxon>Vertebrata</taxon>
        <taxon>Euteleostomi</taxon>
        <taxon>Actinopterygii</taxon>
        <taxon>Neopterygii</taxon>
        <taxon>Teleostei</taxon>
        <taxon>Neoteleostei</taxon>
        <taxon>Acanthomorphata</taxon>
        <taxon>Eupercaria</taxon>
        <taxon>Centrarchiformes</taxon>
        <taxon>Terapontoidei</taxon>
        <taxon>Terapontidae</taxon>
        <taxon>Scortum</taxon>
    </lineage>
</organism>
<name>A0ACB8VZV0_9TELE</name>
<proteinExistence type="predicted"/>
<dbReference type="Proteomes" id="UP000831701">
    <property type="component" value="Chromosome 16"/>
</dbReference>
<sequence>MAIKGTQFSTGRLQVMSKERSNRFRSESWIRLRCSDRGEAVSSDIFLPERCAAYRICGFSHRTALSLEPHSHTPARIRRRAVRARRRLQSGRASSYRRTNQTREDGSWSEICPIKSYNRVEAPPHESNGNFPPQSWRQTAAVTNSVNGCARGSAVIQWYSQNSQKAGITVSDVSNSQWERCSRCLCGALALKQGDLRALCLPLGGGGRPQTQIWNQ</sequence>
<dbReference type="EMBL" id="CM041546">
    <property type="protein sequence ID" value="KAI3361084.1"/>
    <property type="molecule type" value="Genomic_DNA"/>
</dbReference>
<keyword evidence="2" id="KW-1185">Reference proteome</keyword>
<accession>A0ACB8VZV0</accession>
<comment type="caution">
    <text evidence="1">The sequence shown here is derived from an EMBL/GenBank/DDBJ whole genome shotgun (WGS) entry which is preliminary data.</text>
</comment>
<gene>
    <name evidence="1" type="ORF">L3Q82_013278</name>
</gene>
<evidence type="ECO:0000313" key="1">
    <source>
        <dbReference type="EMBL" id="KAI3361084.1"/>
    </source>
</evidence>
<feature type="non-terminal residue" evidence="1">
    <location>
        <position position="216"/>
    </location>
</feature>
<evidence type="ECO:0000313" key="2">
    <source>
        <dbReference type="Proteomes" id="UP000831701"/>
    </source>
</evidence>
<protein>
    <submittedName>
        <fullName evidence="1">Uncharacterized protein</fullName>
    </submittedName>
</protein>